<comment type="caution">
    <text evidence="4">The sequence shown here is derived from an EMBL/GenBank/DDBJ whole genome shotgun (WGS) entry which is preliminary data.</text>
</comment>
<dbReference type="InterPro" id="IPR004563">
    <property type="entry name" value="Apolipo_AcylTrfase"/>
</dbReference>
<reference evidence="4" key="1">
    <citation type="submission" date="2021-01" db="EMBL/GenBank/DDBJ databases">
        <title>Whole genome shotgun sequence of Spirilliplanes yamanashiensis NBRC 15828.</title>
        <authorList>
            <person name="Komaki H."/>
            <person name="Tamura T."/>
        </authorList>
    </citation>
    <scope>NUCLEOTIDE SEQUENCE</scope>
    <source>
        <strain evidence="4">NBRC 15828</strain>
    </source>
</reference>
<dbReference type="InterPro" id="IPR045378">
    <property type="entry name" value="LNT_N"/>
</dbReference>
<dbReference type="SUPFAM" id="SSF56317">
    <property type="entry name" value="Carbon-nitrogen hydrolase"/>
    <property type="match status" value="1"/>
</dbReference>
<feature type="transmembrane region" description="Helical" evidence="2">
    <location>
        <begin position="140"/>
        <end position="168"/>
    </location>
</feature>
<feature type="transmembrane region" description="Helical" evidence="2">
    <location>
        <begin position="114"/>
        <end position="134"/>
    </location>
</feature>
<evidence type="ECO:0000259" key="3">
    <source>
        <dbReference type="Pfam" id="PF20154"/>
    </source>
</evidence>
<dbReference type="GO" id="GO:0042158">
    <property type="term" value="P:lipoprotein biosynthetic process"/>
    <property type="evidence" value="ECO:0007669"/>
    <property type="project" value="InterPro"/>
</dbReference>
<name>A0A8J3YEW9_9ACTN</name>
<feature type="domain" description="Apolipoprotein N-acyltransferase N-terminal" evidence="3">
    <location>
        <begin position="79"/>
        <end position="234"/>
    </location>
</feature>
<dbReference type="Pfam" id="PF20154">
    <property type="entry name" value="LNT_N"/>
    <property type="match status" value="1"/>
</dbReference>
<evidence type="ECO:0000256" key="1">
    <source>
        <dbReference type="SAM" id="MobiDB-lite"/>
    </source>
</evidence>
<dbReference type="GO" id="GO:0016410">
    <property type="term" value="F:N-acyltransferase activity"/>
    <property type="evidence" value="ECO:0007669"/>
    <property type="project" value="InterPro"/>
</dbReference>
<dbReference type="Gene3D" id="3.60.110.10">
    <property type="entry name" value="Carbon-nitrogen hydrolase"/>
    <property type="match status" value="1"/>
</dbReference>
<protein>
    <recommendedName>
        <fullName evidence="3">Apolipoprotein N-acyltransferase N-terminal domain-containing protein</fullName>
    </recommendedName>
</protein>
<feature type="transmembrane region" description="Helical" evidence="2">
    <location>
        <begin position="69"/>
        <end position="85"/>
    </location>
</feature>
<feature type="transmembrane region" description="Helical" evidence="2">
    <location>
        <begin position="260"/>
        <end position="279"/>
    </location>
</feature>
<dbReference type="PANTHER" id="PTHR38686">
    <property type="entry name" value="APOLIPOPROTEIN N-ACYLTRANSFERASE"/>
    <property type="match status" value="1"/>
</dbReference>
<dbReference type="InterPro" id="IPR036526">
    <property type="entry name" value="C-N_Hydrolase_sf"/>
</dbReference>
<organism evidence="4 5">
    <name type="scientific">Spirilliplanes yamanashiensis</name>
    <dbReference type="NCBI Taxonomy" id="42233"/>
    <lineage>
        <taxon>Bacteria</taxon>
        <taxon>Bacillati</taxon>
        <taxon>Actinomycetota</taxon>
        <taxon>Actinomycetes</taxon>
        <taxon>Micromonosporales</taxon>
        <taxon>Micromonosporaceae</taxon>
        <taxon>Spirilliplanes</taxon>
    </lineage>
</organism>
<feature type="transmembrane region" description="Helical" evidence="2">
    <location>
        <begin position="91"/>
        <end position="107"/>
    </location>
</feature>
<dbReference type="GO" id="GO:0016020">
    <property type="term" value="C:membrane"/>
    <property type="evidence" value="ECO:0007669"/>
    <property type="project" value="InterPro"/>
</dbReference>
<sequence>MPWRPSTGADATGRCWGGLSWCVLPVAAGLGHGAGRRRGAEQLMSVVDAMASDAADAGPEAVLSRRPRPWLAVAFSALAGVAMLAAFPPYGLWWAALLGVALLAVAVHRRRARVGALLGGLAGLGLFVPLLSFTGLQVGWAPWFLLAGLQAGFLAALGAAAAATSALVDRRPWSWPLVAGVLWAGQEALRGRVPFGGFPWGRLAFSQADAPAAGLAALGGAPMVTFAVAVAAGLVAVALWSWCWGWQGVARPVWQRTSAALAGAVTVVVGGLVVPAGAADGRSIVVQTNNATFNTAQAEQQLAMIRLRAVEHGRPAVMASTVGISAVVAPDGALRDATRFNTAAVIVREVRLSARTTVATRLGVLPEVAFAVAALSALVLALVLRTRSSLPRPTPASRGRSSHRIGDASTDAP</sequence>
<feature type="transmembrane region" description="Helical" evidence="2">
    <location>
        <begin position="212"/>
        <end position="240"/>
    </location>
</feature>
<dbReference type="Proteomes" id="UP000652013">
    <property type="component" value="Unassembled WGS sequence"/>
</dbReference>
<keyword evidence="2" id="KW-1133">Transmembrane helix</keyword>
<evidence type="ECO:0000256" key="2">
    <source>
        <dbReference type="SAM" id="Phobius"/>
    </source>
</evidence>
<dbReference type="EMBL" id="BOOY01000041">
    <property type="protein sequence ID" value="GIJ06422.1"/>
    <property type="molecule type" value="Genomic_DNA"/>
</dbReference>
<keyword evidence="2" id="KW-0472">Membrane</keyword>
<feature type="transmembrane region" description="Helical" evidence="2">
    <location>
        <begin position="362"/>
        <end position="384"/>
    </location>
</feature>
<feature type="region of interest" description="Disordered" evidence="1">
    <location>
        <begin position="390"/>
        <end position="413"/>
    </location>
</feature>
<keyword evidence="5" id="KW-1185">Reference proteome</keyword>
<accession>A0A8J3YEW9</accession>
<evidence type="ECO:0000313" key="5">
    <source>
        <dbReference type="Proteomes" id="UP000652013"/>
    </source>
</evidence>
<keyword evidence="2" id="KW-0812">Transmembrane</keyword>
<evidence type="ECO:0000313" key="4">
    <source>
        <dbReference type="EMBL" id="GIJ06422.1"/>
    </source>
</evidence>
<dbReference type="PANTHER" id="PTHR38686:SF1">
    <property type="entry name" value="APOLIPOPROTEIN N-ACYLTRANSFERASE"/>
    <property type="match status" value="1"/>
</dbReference>
<proteinExistence type="predicted"/>
<gene>
    <name evidence="4" type="ORF">Sya03_57740</name>
</gene>
<dbReference type="AlphaFoldDB" id="A0A8J3YEW9"/>